<reference evidence="2 3" key="1">
    <citation type="submission" date="2023-08" db="EMBL/GenBank/DDBJ databases">
        <title>Black Yeasts Isolated from many extreme environments.</title>
        <authorList>
            <person name="Coleine C."/>
            <person name="Stajich J.E."/>
            <person name="Selbmann L."/>
        </authorList>
    </citation>
    <scope>NUCLEOTIDE SEQUENCE [LARGE SCALE GENOMIC DNA]</scope>
    <source>
        <strain evidence="2 3">CCFEE 6328</strain>
    </source>
</reference>
<proteinExistence type="predicted"/>
<feature type="region of interest" description="Disordered" evidence="1">
    <location>
        <begin position="405"/>
        <end position="440"/>
    </location>
</feature>
<feature type="compositionally biased region" description="Basic and acidic residues" evidence="1">
    <location>
        <begin position="129"/>
        <end position="138"/>
    </location>
</feature>
<sequence length="550" mass="63632">MASEPEDDRADMTAMMASNLGPDDERSVTTEDPDFRIEEGGDESQMDERTTRYSSTRSELKLEEVEDNQNHLMSTDETKETIIGADENSKAPADGDEVVSSSSDTPRGAGLKKMDKIAAAREKRKMSKRPPDKPEGHCFRINGQPNGTWQKDFPPEGLWRIGEQPRRWMGYTCARFPGDREWRLIGKQFCEILDVDFRAMDDYADDVVVDATTAALNLEEEETPNRRAQQLRTARFNTIYRKFVYREHHTQTSKGKSCRQKRRREHTAEHENARQPKQTTDPKKETAKIMAERLGVAVALDDGDGHSHRRGAVPNRAYEKEEERQCRPPWTRDYRLGFPDRYKGGYGYWTREGRLWMLRKDIDRVIQAEKPDGTGKVLTDTILAKYIPNYDGWVKQQKLGRDVVTREGTARQGAPKGLMDQRDESTGRYAKRDPTLRKDQRRNPAMTWIKAFKHMKMRDTKARVVKDVAQNVHIQKEMFDIQEHARQALKTEEQATNDKSTLVMHAAGTELELAEIQKHVDDAYELVEIWKERAYKAKMDPAYWEWQSEA</sequence>
<feature type="region of interest" description="Disordered" evidence="1">
    <location>
        <begin position="301"/>
        <end position="320"/>
    </location>
</feature>
<evidence type="ECO:0000256" key="1">
    <source>
        <dbReference type="SAM" id="MobiDB-lite"/>
    </source>
</evidence>
<feature type="region of interest" description="Disordered" evidence="1">
    <location>
        <begin position="1"/>
        <end position="155"/>
    </location>
</feature>
<evidence type="ECO:0000313" key="3">
    <source>
        <dbReference type="Proteomes" id="UP001345691"/>
    </source>
</evidence>
<comment type="caution">
    <text evidence="2">The sequence shown here is derived from an EMBL/GenBank/DDBJ whole genome shotgun (WGS) entry which is preliminary data.</text>
</comment>
<name>A0ABR0JNQ7_9EURO</name>
<dbReference type="EMBL" id="JAVRRF010000003">
    <property type="protein sequence ID" value="KAK5067049.1"/>
    <property type="molecule type" value="Genomic_DNA"/>
</dbReference>
<evidence type="ECO:0000313" key="2">
    <source>
        <dbReference type="EMBL" id="KAK5067049.1"/>
    </source>
</evidence>
<dbReference type="Proteomes" id="UP001345691">
    <property type="component" value="Unassembled WGS sequence"/>
</dbReference>
<feature type="compositionally biased region" description="Basic and acidic residues" evidence="1">
    <location>
        <begin position="23"/>
        <end position="39"/>
    </location>
</feature>
<gene>
    <name evidence="2" type="ORF">LTR69_002398</name>
</gene>
<keyword evidence="3" id="KW-1185">Reference proteome</keyword>
<protein>
    <submittedName>
        <fullName evidence="2">Uncharacterized protein</fullName>
    </submittedName>
</protein>
<feature type="compositionally biased region" description="Basic and acidic residues" evidence="1">
    <location>
        <begin position="419"/>
        <end position="440"/>
    </location>
</feature>
<feature type="compositionally biased region" description="Basic residues" evidence="1">
    <location>
        <begin position="256"/>
        <end position="265"/>
    </location>
</feature>
<organism evidence="2 3">
    <name type="scientific">Exophiala sideris</name>
    <dbReference type="NCBI Taxonomy" id="1016849"/>
    <lineage>
        <taxon>Eukaryota</taxon>
        <taxon>Fungi</taxon>
        <taxon>Dikarya</taxon>
        <taxon>Ascomycota</taxon>
        <taxon>Pezizomycotina</taxon>
        <taxon>Eurotiomycetes</taxon>
        <taxon>Chaetothyriomycetidae</taxon>
        <taxon>Chaetothyriales</taxon>
        <taxon>Herpotrichiellaceae</taxon>
        <taxon>Exophiala</taxon>
    </lineage>
</organism>
<feature type="compositionally biased region" description="Basic and acidic residues" evidence="1">
    <location>
        <begin position="112"/>
        <end position="121"/>
    </location>
</feature>
<accession>A0ABR0JNQ7</accession>
<feature type="compositionally biased region" description="Basic and acidic residues" evidence="1">
    <location>
        <begin position="266"/>
        <end position="285"/>
    </location>
</feature>
<feature type="region of interest" description="Disordered" evidence="1">
    <location>
        <begin position="248"/>
        <end position="285"/>
    </location>
</feature>